<evidence type="ECO:0000256" key="1">
    <source>
        <dbReference type="ARBA" id="ARBA00004141"/>
    </source>
</evidence>
<evidence type="ECO:0000256" key="4">
    <source>
        <dbReference type="ARBA" id="ARBA00023136"/>
    </source>
</evidence>
<dbReference type="Pfam" id="PF00892">
    <property type="entry name" value="EamA"/>
    <property type="match status" value="1"/>
</dbReference>
<feature type="transmembrane region" description="Helical" evidence="5">
    <location>
        <begin position="74"/>
        <end position="92"/>
    </location>
</feature>
<dbReference type="InterPro" id="IPR037185">
    <property type="entry name" value="EmrE-like"/>
</dbReference>
<dbReference type="EMBL" id="CR378677">
    <property type="protein sequence ID" value="CAG22655.1"/>
    <property type="molecule type" value="Genomic_DNA"/>
</dbReference>
<dbReference type="KEGG" id="ppr:PBPRB0783"/>
<feature type="transmembrane region" description="Helical" evidence="5">
    <location>
        <begin position="43"/>
        <end position="62"/>
    </location>
</feature>
<reference evidence="8" key="1">
    <citation type="journal article" date="2005" name="Science">
        <title>Life at depth: Photobacterium profundum genome sequence and expression analysis.</title>
        <authorList>
            <person name="Vezzi A."/>
            <person name="Campanaro S."/>
            <person name="D'Angelo M."/>
            <person name="Simonato F."/>
            <person name="Vitulo N."/>
            <person name="Lauro F.M."/>
            <person name="Cestaro A."/>
            <person name="Malacrida G."/>
            <person name="Simionati B."/>
            <person name="Cannata N."/>
            <person name="Romualdi C."/>
            <person name="Bartlett D.H."/>
            <person name="Valle G."/>
        </authorList>
    </citation>
    <scope>NUCLEOTIDE SEQUENCE [LARGE SCALE GENOMIC DNA]</scope>
    <source>
        <strain evidence="8">ATCC BAA-1253 / SS9</strain>
    </source>
</reference>
<dbReference type="HOGENOM" id="CLU_069324_0_0_6"/>
<organism evidence="7 8">
    <name type="scientific">Photobacterium profundum (strain SS9)</name>
    <dbReference type="NCBI Taxonomy" id="298386"/>
    <lineage>
        <taxon>Bacteria</taxon>
        <taxon>Pseudomonadati</taxon>
        <taxon>Pseudomonadota</taxon>
        <taxon>Gammaproteobacteria</taxon>
        <taxon>Vibrionales</taxon>
        <taxon>Vibrionaceae</taxon>
        <taxon>Photobacterium</taxon>
    </lineage>
</organism>
<accession>Q6LJ75</accession>
<dbReference type="Proteomes" id="UP000000593">
    <property type="component" value="Chromosome 2"/>
</dbReference>
<evidence type="ECO:0000256" key="2">
    <source>
        <dbReference type="ARBA" id="ARBA00022692"/>
    </source>
</evidence>
<feature type="transmembrane region" description="Helical" evidence="5">
    <location>
        <begin position="208"/>
        <end position="227"/>
    </location>
</feature>
<keyword evidence="8" id="KW-1185">Reference proteome</keyword>
<feature type="transmembrane region" description="Helical" evidence="5">
    <location>
        <begin position="98"/>
        <end position="117"/>
    </location>
</feature>
<dbReference type="InterPro" id="IPR050638">
    <property type="entry name" value="AA-Vitamin_Transporters"/>
</dbReference>
<keyword evidence="2 5" id="KW-0812">Transmembrane</keyword>
<evidence type="ECO:0000256" key="5">
    <source>
        <dbReference type="SAM" id="Phobius"/>
    </source>
</evidence>
<sequence>MVKSNAKMPSQQVFILTAIAMIAFAGNSLLSRAAFLETTIDPASFTSLRLLSGFVMLWLISFVNHQPYKGEGSWISAFALFMYAAGFSFAYVSLSTGMGALLLFGAVQATMIGHGIYKGERLSKQQGAGLTLALAGLIGLLLPGLSSPPLFGAILMMGAGVAWGIYSLRGRGLGNPTLVTTGNFLRSIPIAVVMSILAFTNADIDLSGFWYAIASGALTSGIGYALWYSVLPFLKATNAATIQLSVPVLAAVAGILFLGEALSFRFMFASIAILGGIALVLIKTSSSTRKNEDSN</sequence>
<gene>
    <name evidence="7" type="primary">RS01739</name>
    <name evidence="7" type="ordered locus">PBPRB0783</name>
</gene>
<feature type="transmembrane region" description="Helical" evidence="5">
    <location>
        <begin position="129"/>
        <end position="145"/>
    </location>
</feature>
<comment type="subcellular location">
    <subcellularLocation>
        <location evidence="1">Membrane</location>
        <topology evidence="1">Multi-pass membrane protein</topology>
    </subcellularLocation>
</comment>
<feature type="transmembrane region" description="Helical" evidence="5">
    <location>
        <begin position="184"/>
        <end position="202"/>
    </location>
</feature>
<proteinExistence type="predicted"/>
<protein>
    <recommendedName>
        <fullName evidence="6">EamA domain-containing protein</fullName>
    </recommendedName>
</protein>
<dbReference type="eggNOG" id="COG0697">
    <property type="taxonomic scope" value="Bacteria"/>
</dbReference>
<feature type="transmembrane region" description="Helical" evidence="5">
    <location>
        <begin position="239"/>
        <end position="258"/>
    </location>
</feature>
<dbReference type="SUPFAM" id="SSF103481">
    <property type="entry name" value="Multidrug resistance efflux transporter EmrE"/>
    <property type="match status" value="2"/>
</dbReference>
<feature type="transmembrane region" description="Helical" evidence="5">
    <location>
        <begin position="151"/>
        <end position="168"/>
    </location>
</feature>
<keyword evidence="4 5" id="KW-0472">Membrane</keyword>
<keyword evidence="3 5" id="KW-1133">Transmembrane helix</keyword>
<dbReference type="InterPro" id="IPR000620">
    <property type="entry name" value="EamA_dom"/>
</dbReference>
<dbReference type="AlphaFoldDB" id="Q6LJ75"/>
<evidence type="ECO:0000313" key="8">
    <source>
        <dbReference type="Proteomes" id="UP000000593"/>
    </source>
</evidence>
<evidence type="ECO:0000259" key="6">
    <source>
        <dbReference type="Pfam" id="PF00892"/>
    </source>
</evidence>
<name>Q6LJ75_PHOPR</name>
<feature type="domain" description="EamA" evidence="6">
    <location>
        <begin position="151"/>
        <end position="281"/>
    </location>
</feature>
<dbReference type="PANTHER" id="PTHR32322:SF9">
    <property type="entry name" value="AMINO-ACID METABOLITE EFFLUX PUMP-RELATED"/>
    <property type="match status" value="1"/>
</dbReference>
<feature type="transmembrane region" description="Helical" evidence="5">
    <location>
        <begin position="264"/>
        <end position="282"/>
    </location>
</feature>
<dbReference type="GO" id="GO:0016020">
    <property type="term" value="C:membrane"/>
    <property type="evidence" value="ECO:0007669"/>
    <property type="project" value="UniProtKB-SubCell"/>
</dbReference>
<evidence type="ECO:0000313" key="7">
    <source>
        <dbReference type="EMBL" id="CAG22655.1"/>
    </source>
</evidence>
<dbReference type="PANTHER" id="PTHR32322">
    <property type="entry name" value="INNER MEMBRANE TRANSPORTER"/>
    <property type="match status" value="1"/>
</dbReference>
<evidence type="ECO:0000256" key="3">
    <source>
        <dbReference type="ARBA" id="ARBA00022989"/>
    </source>
</evidence>